<keyword evidence="7" id="KW-1185">Reference proteome</keyword>
<dbReference type="SUPFAM" id="SSF48264">
    <property type="entry name" value="Cytochrome P450"/>
    <property type="match status" value="1"/>
</dbReference>
<dbReference type="PANTHER" id="PTHR24291">
    <property type="entry name" value="CYTOCHROME P450 FAMILY 4"/>
    <property type="match status" value="1"/>
</dbReference>
<dbReference type="EMBL" id="SRMA01027277">
    <property type="protein sequence ID" value="TRY56537.1"/>
    <property type="molecule type" value="Genomic_DNA"/>
</dbReference>
<evidence type="ECO:0000256" key="2">
    <source>
        <dbReference type="ARBA" id="ARBA00037202"/>
    </source>
</evidence>
<organism evidence="6 7">
    <name type="scientific">Danionella cerebrum</name>
    <dbReference type="NCBI Taxonomy" id="2873325"/>
    <lineage>
        <taxon>Eukaryota</taxon>
        <taxon>Metazoa</taxon>
        <taxon>Chordata</taxon>
        <taxon>Craniata</taxon>
        <taxon>Vertebrata</taxon>
        <taxon>Euteleostomi</taxon>
        <taxon>Actinopterygii</taxon>
        <taxon>Neopterygii</taxon>
        <taxon>Teleostei</taxon>
        <taxon>Ostariophysi</taxon>
        <taxon>Cypriniformes</taxon>
        <taxon>Danionidae</taxon>
        <taxon>Danioninae</taxon>
        <taxon>Danionella</taxon>
    </lineage>
</organism>
<protein>
    <recommendedName>
        <fullName evidence="8">Cytochrome P450</fullName>
    </recommendedName>
</protein>
<feature type="transmembrane region" description="Helical" evidence="5">
    <location>
        <begin position="189"/>
        <end position="211"/>
    </location>
</feature>
<feature type="non-terminal residue" evidence="6">
    <location>
        <position position="321"/>
    </location>
</feature>
<evidence type="ECO:0000256" key="4">
    <source>
        <dbReference type="ARBA" id="ARBA00048642"/>
    </source>
</evidence>
<dbReference type="PANTHER" id="PTHR24291:SF193">
    <property type="entry name" value="CYTOCHROME P450 4V2"/>
    <property type="match status" value="1"/>
</dbReference>
<comment type="caution">
    <text evidence="6">The sequence shown here is derived from an EMBL/GenBank/DDBJ whole genome shotgun (WGS) entry which is preliminary data.</text>
</comment>
<dbReference type="STRING" id="623744.A0A553MTP3"/>
<evidence type="ECO:0000256" key="1">
    <source>
        <dbReference type="ARBA" id="ARBA00010617"/>
    </source>
</evidence>
<dbReference type="Pfam" id="PF00067">
    <property type="entry name" value="p450"/>
    <property type="match status" value="1"/>
</dbReference>
<evidence type="ECO:0000256" key="3">
    <source>
        <dbReference type="ARBA" id="ARBA00047938"/>
    </source>
</evidence>
<evidence type="ECO:0000313" key="6">
    <source>
        <dbReference type="EMBL" id="TRY56537.1"/>
    </source>
</evidence>
<dbReference type="GO" id="GO:0020037">
    <property type="term" value="F:heme binding"/>
    <property type="evidence" value="ECO:0007669"/>
    <property type="project" value="InterPro"/>
</dbReference>
<dbReference type="Proteomes" id="UP000316079">
    <property type="component" value="Unassembled WGS sequence"/>
</dbReference>
<dbReference type="GO" id="GO:0070330">
    <property type="term" value="F:aromatase activity"/>
    <property type="evidence" value="ECO:0007669"/>
    <property type="project" value="UniProtKB-EC"/>
</dbReference>
<accession>A0A553MTP3</accession>
<dbReference type="InterPro" id="IPR036396">
    <property type="entry name" value="Cyt_P450_sf"/>
</dbReference>
<proteinExistence type="inferred from homology"/>
<dbReference type="Gene3D" id="1.10.630.10">
    <property type="entry name" value="Cytochrome P450"/>
    <property type="match status" value="1"/>
</dbReference>
<dbReference type="OrthoDB" id="1470350at2759"/>
<keyword evidence="5" id="KW-0812">Transmembrane</keyword>
<name>A0A553MTP3_9TELE</name>
<comment type="catalytic activity">
    <reaction evidence="4">
        <text>androst-4-ene-3,17-dione + 3 reduced [NADPH--hemoprotein reductase] + 3 O2 = estrone + formate + 3 oxidized [NADPH--hemoprotein reductase] + 4 H2O + 4 H(+)</text>
        <dbReference type="Rhea" id="RHEA:38195"/>
        <dbReference type="Rhea" id="RHEA-COMP:11964"/>
        <dbReference type="Rhea" id="RHEA-COMP:11965"/>
        <dbReference type="ChEBI" id="CHEBI:15377"/>
        <dbReference type="ChEBI" id="CHEBI:15378"/>
        <dbReference type="ChEBI" id="CHEBI:15379"/>
        <dbReference type="ChEBI" id="CHEBI:15740"/>
        <dbReference type="ChEBI" id="CHEBI:16422"/>
        <dbReference type="ChEBI" id="CHEBI:17263"/>
        <dbReference type="ChEBI" id="CHEBI:57618"/>
        <dbReference type="ChEBI" id="CHEBI:58210"/>
        <dbReference type="EC" id="1.14.14.14"/>
    </reaction>
</comment>
<keyword evidence="5" id="KW-0472">Membrane</keyword>
<dbReference type="AlphaFoldDB" id="A0A553MTP3"/>
<dbReference type="GO" id="GO:0005506">
    <property type="term" value="F:iron ion binding"/>
    <property type="evidence" value="ECO:0007669"/>
    <property type="project" value="InterPro"/>
</dbReference>
<dbReference type="InterPro" id="IPR050196">
    <property type="entry name" value="Cytochrome_P450_Monoox"/>
</dbReference>
<comment type="similarity">
    <text evidence="1">Belongs to the cytochrome P450 family.</text>
</comment>
<feature type="transmembrane region" description="Helical" evidence="5">
    <location>
        <begin position="7"/>
        <end position="27"/>
    </location>
</feature>
<evidence type="ECO:0008006" key="8">
    <source>
        <dbReference type="Google" id="ProtNLM"/>
    </source>
</evidence>
<keyword evidence="5" id="KW-1133">Transmembrane helix</keyword>
<evidence type="ECO:0000256" key="5">
    <source>
        <dbReference type="SAM" id="Phobius"/>
    </source>
</evidence>
<gene>
    <name evidence="6" type="ORF">DNTS_022793</name>
</gene>
<dbReference type="InterPro" id="IPR001128">
    <property type="entry name" value="Cyt_P450"/>
</dbReference>
<comment type="function">
    <text evidence="2">Catalyzes the formation of aromatic C18 estrogens from C19 androgens.</text>
</comment>
<reference evidence="6 7" key="1">
    <citation type="journal article" date="2019" name="Sci. Data">
        <title>Hybrid genome assembly and annotation of Danionella translucida.</title>
        <authorList>
            <person name="Kadobianskyi M."/>
            <person name="Schulze L."/>
            <person name="Schuelke M."/>
            <person name="Judkewitz B."/>
        </authorList>
    </citation>
    <scope>NUCLEOTIDE SEQUENCE [LARGE SCALE GENOMIC DNA]</scope>
    <source>
        <strain evidence="6 7">Bolton</strain>
    </source>
</reference>
<sequence>MYICKMGLLFGFYILGIIFTAVLLLFFTSKSYHPLKSYIGKWNEMRLIPGMPGAYPFIGNALQFKANAAEFFNQIIEGTNENRHLPLAKVWVGPVPFLVLYHAENIEVVLSNARHLDKSYSYRFLHPWLGTGLLTSTGEKWRNRRKMLTPTFHFSILSDFLEVMNEQTDILIQKMQNHGDGEPFNCFNYITLCALDIICVGVMFELLIIVLQNERYYYQKTESTVAVGRLDLQQIKGRQRTEQTTENSPHFHFKSKILGFHAFGILFKGRMLNDTLVCVKSVIKERAEFKISDTDTDSDQGPGKRQAFLDMLLKTTYENGQ</sequence>
<evidence type="ECO:0000313" key="7">
    <source>
        <dbReference type="Proteomes" id="UP000316079"/>
    </source>
</evidence>
<comment type="catalytic activity">
    <reaction evidence="3">
        <text>testosterone + 3 reduced [NADPH--hemoprotein reductase] + 3 O2 = 17beta-estradiol + formate + 3 oxidized [NADPH--hemoprotein reductase] + 4 H2O + 4 H(+)</text>
        <dbReference type="Rhea" id="RHEA:38191"/>
        <dbReference type="Rhea" id="RHEA-COMP:11964"/>
        <dbReference type="Rhea" id="RHEA-COMP:11965"/>
        <dbReference type="ChEBI" id="CHEBI:15377"/>
        <dbReference type="ChEBI" id="CHEBI:15378"/>
        <dbReference type="ChEBI" id="CHEBI:15379"/>
        <dbReference type="ChEBI" id="CHEBI:15740"/>
        <dbReference type="ChEBI" id="CHEBI:16469"/>
        <dbReference type="ChEBI" id="CHEBI:17347"/>
        <dbReference type="ChEBI" id="CHEBI:57618"/>
        <dbReference type="ChEBI" id="CHEBI:58210"/>
        <dbReference type="EC" id="1.14.14.14"/>
    </reaction>
</comment>